<dbReference type="Pfam" id="PF04011">
    <property type="entry name" value="LemA"/>
    <property type="match status" value="1"/>
</dbReference>
<dbReference type="AlphaFoldDB" id="A0A1M5GHI7"/>
<evidence type="ECO:0000313" key="6">
    <source>
        <dbReference type="EMBL" id="SHG03194.1"/>
    </source>
</evidence>
<comment type="subcellular location">
    <subcellularLocation>
        <location evidence="1">Membrane</location>
        <topology evidence="1">Single-pass membrane protein</topology>
    </subcellularLocation>
</comment>
<dbReference type="SUPFAM" id="SSF140478">
    <property type="entry name" value="LemA-like"/>
    <property type="match status" value="1"/>
</dbReference>
<dbReference type="RefSeq" id="WP_073232948.1">
    <property type="nucleotide sequence ID" value="NZ_FQUQ01000004.1"/>
</dbReference>
<keyword evidence="3" id="KW-0812">Transmembrane</keyword>
<organism evidence="6 7">
    <name type="scientific">Pedobacter caeni</name>
    <dbReference type="NCBI Taxonomy" id="288992"/>
    <lineage>
        <taxon>Bacteria</taxon>
        <taxon>Pseudomonadati</taxon>
        <taxon>Bacteroidota</taxon>
        <taxon>Sphingobacteriia</taxon>
        <taxon>Sphingobacteriales</taxon>
        <taxon>Sphingobacteriaceae</taxon>
        <taxon>Pedobacter</taxon>
    </lineage>
</organism>
<evidence type="ECO:0000256" key="4">
    <source>
        <dbReference type="ARBA" id="ARBA00022989"/>
    </source>
</evidence>
<evidence type="ECO:0000256" key="5">
    <source>
        <dbReference type="ARBA" id="ARBA00023136"/>
    </source>
</evidence>
<evidence type="ECO:0000256" key="1">
    <source>
        <dbReference type="ARBA" id="ARBA00004167"/>
    </source>
</evidence>
<name>A0A1M5GHI7_9SPHI</name>
<dbReference type="GO" id="GO:0016020">
    <property type="term" value="C:membrane"/>
    <property type="evidence" value="ECO:0007669"/>
    <property type="project" value="UniProtKB-SubCell"/>
</dbReference>
<dbReference type="Gene3D" id="1.20.1440.20">
    <property type="entry name" value="LemA-like domain"/>
    <property type="match status" value="1"/>
</dbReference>
<comment type="similarity">
    <text evidence="2">Belongs to the LemA family.</text>
</comment>
<evidence type="ECO:0000256" key="3">
    <source>
        <dbReference type="ARBA" id="ARBA00022692"/>
    </source>
</evidence>
<dbReference type="Proteomes" id="UP000184287">
    <property type="component" value="Unassembled WGS sequence"/>
</dbReference>
<proteinExistence type="inferred from homology"/>
<dbReference type="PANTHER" id="PTHR34478">
    <property type="entry name" value="PROTEIN LEMA"/>
    <property type="match status" value="1"/>
</dbReference>
<dbReference type="OrthoDB" id="9804152at2"/>
<evidence type="ECO:0000256" key="2">
    <source>
        <dbReference type="ARBA" id="ARBA00008854"/>
    </source>
</evidence>
<sequence length="186" mass="21372">MYIALLCFLAFFVIMLIISYNRLIKKFNQLNNAFSSLDVMLKKRYDLIPNLIELVRQYSKHEESLLLKIASLRATGMSETLEIAEKMNVGKQLSSTVADMILNTEAYPELKANESFLRLQATWTESEEQIAAARRNYNNTVTIYNDGVMMFPESIFASILKYKPVDLLANVEEERDNISAKAIFNH</sequence>
<keyword evidence="5" id="KW-0472">Membrane</keyword>
<accession>A0A1M5GHI7</accession>
<dbReference type="STRING" id="288992.SAMN04488522_104223"/>
<keyword evidence="7" id="KW-1185">Reference proteome</keyword>
<gene>
    <name evidence="6" type="ORF">SAMN04488522_104223</name>
</gene>
<dbReference type="InterPro" id="IPR007156">
    <property type="entry name" value="MamQ_LemA"/>
</dbReference>
<dbReference type="EMBL" id="FQUQ01000004">
    <property type="protein sequence ID" value="SHG03194.1"/>
    <property type="molecule type" value="Genomic_DNA"/>
</dbReference>
<dbReference type="PANTHER" id="PTHR34478:SF1">
    <property type="entry name" value="PROTEIN LEMA"/>
    <property type="match status" value="1"/>
</dbReference>
<dbReference type="InterPro" id="IPR023353">
    <property type="entry name" value="LemA-like_dom_sf"/>
</dbReference>
<keyword evidence="4" id="KW-1133">Transmembrane helix</keyword>
<reference evidence="7" key="1">
    <citation type="submission" date="2016-11" db="EMBL/GenBank/DDBJ databases">
        <authorList>
            <person name="Varghese N."/>
            <person name="Submissions S."/>
        </authorList>
    </citation>
    <scope>NUCLEOTIDE SEQUENCE [LARGE SCALE GENOMIC DNA]</scope>
    <source>
        <strain evidence="7">DSM 16990</strain>
    </source>
</reference>
<evidence type="ECO:0000313" key="7">
    <source>
        <dbReference type="Proteomes" id="UP000184287"/>
    </source>
</evidence>
<protein>
    <submittedName>
        <fullName evidence="6">LemA protein</fullName>
    </submittedName>
</protein>